<evidence type="ECO:0000313" key="2">
    <source>
        <dbReference type="Proteomes" id="UP000179467"/>
    </source>
</evidence>
<keyword evidence="2" id="KW-1185">Reference proteome</keyword>
<evidence type="ECO:0000313" key="1">
    <source>
        <dbReference type="EMBL" id="OHT19922.1"/>
    </source>
</evidence>
<organism evidence="1 2">
    <name type="scientific">Edaphosphingomonas haloaromaticamans</name>
    <dbReference type="NCBI Taxonomy" id="653954"/>
    <lineage>
        <taxon>Bacteria</taxon>
        <taxon>Pseudomonadati</taxon>
        <taxon>Pseudomonadota</taxon>
        <taxon>Alphaproteobacteria</taxon>
        <taxon>Sphingomonadales</taxon>
        <taxon>Rhizorhabdaceae</taxon>
        <taxon>Edaphosphingomonas</taxon>
    </lineage>
</organism>
<sequence>MPYYRLGVVSNVHAGIVPLLLPAKESRSCPRRGSADCNIADPHPFTPEAAMLVLLPMSMWKAHVHGAGICISLWQDECGNRFWKRIGLR</sequence>
<proteinExistence type="predicted"/>
<comment type="caution">
    <text evidence="1">The sequence shown here is derived from an EMBL/GenBank/DDBJ whole genome shotgun (WGS) entry which is preliminary data.</text>
</comment>
<accession>A0A1S1HDQ3</accession>
<protein>
    <submittedName>
        <fullName evidence="1">Uncharacterized protein</fullName>
    </submittedName>
</protein>
<gene>
    <name evidence="1" type="ORF">BHE75_01915</name>
</gene>
<dbReference type="EMBL" id="MIPT01000001">
    <property type="protein sequence ID" value="OHT19922.1"/>
    <property type="molecule type" value="Genomic_DNA"/>
</dbReference>
<reference evidence="1 2" key="1">
    <citation type="submission" date="2016-09" db="EMBL/GenBank/DDBJ databases">
        <title>Metabolic pathway, cell adaptation mechanisms and a novel monoxygenase revealed through proteogenomic-transcription analysis of a Sphingomonas haloaromaticamans strain degrading the fungicide ortho-phenylphenol.</title>
        <authorList>
            <person name="Perruchon C."/>
            <person name="Papadopoulou E.S."/>
            <person name="Rousidou C."/>
            <person name="Vasileiadis S."/>
            <person name="Tanou G."/>
            <person name="Amoutzias G."/>
            <person name="Molassiotis A."/>
            <person name="Karpouzas D.G."/>
        </authorList>
    </citation>
    <scope>NUCLEOTIDE SEQUENCE [LARGE SCALE GENOMIC DNA]</scope>
    <source>
        <strain evidence="1 2">P3</strain>
    </source>
</reference>
<dbReference type="AlphaFoldDB" id="A0A1S1HDQ3"/>
<dbReference type="Proteomes" id="UP000179467">
    <property type="component" value="Unassembled WGS sequence"/>
</dbReference>
<name>A0A1S1HDQ3_9SPHN</name>